<dbReference type="SUPFAM" id="SSF49313">
    <property type="entry name" value="Cadherin-like"/>
    <property type="match status" value="4"/>
</dbReference>
<dbReference type="SMART" id="SM00089">
    <property type="entry name" value="PKD"/>
    <property type="match status" value="3"/>
</dbReference>
<dbReference type="InterPro" id="IPR059226">
    <property type="entry name" value="Choice_anch_Q_dom"/>
</dbReference>
<name>A0A518JUC9_9BACT</name>
<reference evidence="9 10" key="1">
    <citation type="submission" date="2019-02" db="EMBL/GenBank/DDBJ databases">
        <title>Deep-cultivation of Planctomycetes and their phenomic and genomic characterization uncovers novel biology.</title>
        <authorList>
            <person name="Wiegand S."/>
            <person name="Jogler M."/>
            <person name="Boedeker C."/>
            <person name="Pinto D."/>
            <person name="Vollmers J."/>
            <person name="Rivas-Marin E."/>
            <person name="Kohn T."/>
            <person name="Peeters S.H."/>
            <person name="Heuer A."/>
            <person name="Rast P."/>
            <person name="Oberbeckmann S."/>
            <person name="Bunk B."/>
            <person name="Jeske O."/>
            <person name="Meyerdierks A."/>
            <person name="Storesund J.E."/>
            <person name="Kallscheuer N."/>
            <person name="Luecker S."/>
            <person name="Lage O.M."/>
            <person name="Pohl T."/>
            <person name="Merkel B.J."/>
            <person name="Hornburger P."/>
            <person name="Mueller R.-W."/>
            <person name="Bruemmer F."/>
            <person name="Labrenz M."/>
            <person name="Spormann A.M."/>
            <person name="Op den Camp H."/>
            <person name="Overmann J."/>
            <person name="Amann R."/>
            <person name="Jetten M.S.M."/>
            <person name="Mascher T."/>
            <person name="Medema M.H."/>
            <person name="Devos D.P."/>
            <person name="Kaster A.-K."/>
            <person name="Ovreas L."/>
            <person name="Rohde M."/>
            <person name="Galperin M.Y."/>
            <person name="Jogler C."/>
        </authorList>
    </citation>
    <scope>NUCLEOTIDE SEQUENCE [LARGE SCALE GENOMIC DNA]</scope>
    <source>
        <strain evidence="9 10">Poly24</strain>
    </source>
</reference>
<proteinExistence type="predicted"/>
<dbReference type="OrthoDB" id="254354at2"/>
<keyword evidence="6" id="KW-0472">Membrane</keyword>
<dbReference type="SUPFAM" id="SSF49899">
    <property type="entry name" value="Concanavalin A-like lectins/glucanases"/>
    <property type="match status" value="1"/>
</dbReference>
<dbReference type="EMBL" id="CP036348">
    <property type="protein sequence ID" value="QDV69158.1"/>
    <property type="molecule type" value="Genomic_DNA"/>
</dbReference>
<keyword evidence="10" id="KW-1185">Reference proteome</keyword>
<dbReference type="InterPro" id="IPR018765">
    <property type="entry name" value="DUF2341"/>
</dbReference>
<dbReference type="Pfam" id="PF18911">
    <property type="entry name" value="PKD_4"/>
    <property type="match status" value="2"/>
</dbReference>
<dbReference type="Gene3D" id="2.60.120.200">
    <property type="match status" value="1"/>
</dbReference>
<dbReference type="PANTHER" id="PTHR24026:SF126">
    <property type="entry name" value="PROTOCADHERIN FAT 4"/>
    <property type="match status" value="1"/>
</dbReference>
<dbReference type="Gene3D" id="2.60.40.10">
    <property type="entry name" value="Immunoglobulins"/>
    <property type="match status" value="2"/>
</dbReference>
<dbReference type="GO" id="GO:0005886">
    <property type="term" value="C:plasma membrane"/>
    <property type="evidence" value="ECO:0007669"/>
    <property type="project" value="UniProtKB-SubCell"/>
</dbReference>
<dbReference type="InterPro" id="IPR013320">
    <property type="entry name" value="ConA-like_dom_sf"/>
</dbReference>
<keyword evidence="3" id="KW-0677">Repeat</keyword>
<dbReference type="Pfam" id="PF17803">
    <property type="entry name" value="Cadherin_4"/>
    <property type="match status" value="1"/>
</dbReference>
<evidence type="ECO:0000313" key="9">
    <source>
        <dbReference type="EMBL" id="QDV69158.1"/>
    </source>
</evidence>
<feature type="domain" description="Cadherin" evidence="8">
    <location>
        <begin position="1187"/>
        <end position="1290"/>
    </location>
</feature>
<keyword evidence="4" id="KW-0106">Calcium</keyword>
<dbReference type="CDD" id="cd11304">
    <property type="entry name" value="Cadherin_repeat"/>
    <property type="match status" value="4"/>
</dbReference>
<dbReference type="SUPFAM" id="SSF49299">
    <property type="entry name" value="PKD domain"/>
    <property type="match status" value="2"/>
</dbReference>
<dbReference type="SUPFAM" id="SSF69322">
    <property type="entry name" value="Tricorn protease domain 2"/>
    <property type="match status" value="1"/>
</dbReference>
<dbReference type="SUPFAM" id="SSF51126">
    <property type="entry name" value="Pectin lyase-like"/>
    <property type="match status" value="1"/>
</dbReference>
<evidence type="ECO:0000313" key="10">
    <source>
        <dbReference type="Proteomes" id="UP000315082"/>
    </source>
</evidence>
<dbReference type="InterPro" id="IPR022409">
    <property type="entry name" value="PKD/Chitinase_dom"/>
</dbReference>
<dbReference type="CDD" id="cd00146">
    <property type="entry name" value="PKD"/>
    <property type="match status" value="1"/>
</dbReference>
<dbReference type="InterPro" id="IPR002126">
    <property type="entry name" value="Cadherin-like_dom"/>
</dbReference>
<dbReference type="PROSITE" id="PS00232">
    <property type="entry name" value="CADHERIN_1"/>
    <property type="match status" value="1"/>
</dbReference>
<dbReference type="Gene3D" id="2.60.40.60">
    <property type="entry name" value="Cadherins"/>
    <property type="match status" value="4"/>
</dbReference>
<dbReference type="Gene3D" id="2.60.40.2810">
    <property type="match status" value="1"/>
</dbReference>
<dbReference type="KEGG" id="rcf:Poly24_28730"/>
<feature type="region of interest" description="Disordered" evidence="7">
    <location>
        <begin position="565"/>
        <end position="587"/>
    </location>
</feature>
<dbReference type="Pfam" id="PF13385">
    <property type="entry name" value="Laminin_G_3"/>
    <property type="match status" value="1"/>
</dbReference>
<sequence length="2605" mass="270076">MKFGFGTLLDRAWLLLDEGATRVGGALTHPVRIDHQAPSLDALEDRLLFSATPLAAVAELVDGDDGGLQTSQVAQVLDSDPGIDSTDGTNEAGAAASQTIVFIDSSVTDLDALLSDLGDENARFSVFVLDAERDGVDQISEVLKTQTEVAGIHIVSHGEEGQIKLGSTWLGIDSMDGYAGQIANWGGSLAEGADLLIYGCDLAATDDGRAMIDALAALCGCDVAASDDATGNAAYGGDWDLEYATGKIETEVAFSEALQDEWLGKLAVITVDTTADVIDAGDGLTSLREAIIATNAGSGGDTIQLASGKYTLTITGNDDKSEEGDLDIKQSVTILGAGAGTTVIDGGGIDRVLHIDGNSTVATISGVTIEGGVQDSNGGGIFVDGKSTLHLIDSVVQGNDGGVDRGGGAHVHGTLNATGTLFTNNTAEDGGAIYFHGAEGGTLTNVTISGNVAVEEGGGIWTDTDITIINSTITLNDAEDGGGVYSDGDEVTIYNTIIAGNTSFTGLKDVAGDFNSDGSNLIQVVGSASGLGGDLTGVDPRLAGLADNGGATLSHMPVAGSAAINAGQPHGTTTVDQRGVARDGSPDIGAVERVAPTISEVGETRVNTTVSSTQETSGLDRGNVNSIAMADNGNYVVVWSSDNQDGSGWGVYGAIYAADGTLLKNEFRLNTHTSNDQFAVSVASDSAGNFVATWISTGQDGSSNGIFAQRFDAAGTKLGSEIQVNTASSGAQQGPNVAVDRATGDFVIAWEDVGVLSKDVVAQKFDATGTPVGNPQIVVARILLLNQTNPHVTMLSGGGFIVGWEEFGNIRVQKFDASGNTQGSMLRPEDNAFVTAGTSDLAVHHDGSFVVVWTESDTTIKMLRYNSSGDPIGTATTVNTSTSGTQKDPVVDLADDGSFIVAWEGNGTVAGQSDSSGVFAQKYNADGTVNGGEFRINTSTPDTQNRVSLAVVDLDHYVAVWSGSGTGDSTGVFVRQFNDQLNSIPVANPGGAYTIDEGDSLTLDGSGSSDTDGDLLVYEWDLNNDGVFGETAVLQTSTPTLSWTVLQGLGIANDGVYTIGLRVSDGNGGVATTTTTLTVANVAPTFTSSVFATIDENVSTVQTVTAADPVDAISFSLSGGADQSRFSVNATTGVLTFVAAPDFENPSDSDGNNVYLVQVTATDTNGASQSQTITVTVNDANDNVPVIGTVPEVSLSESSGNGTVVTHLSATDGDAGTTLSQWTIVAGNSDGVFAIDANSGQITVANNTNLDFETTTSYALQVTVSDGVHVATPRIVNIAIADANDTAPVITDAPLIHLSESSSNGALVAQLSATDLDAGAVLGQWTIVDGNAEGIFAIDATNGRITVADNTNLDFETTTGYALSVTVSDGVNTSLVQNVSIAIVDENDSLPVIAGGLTFSVTEALPNGTLVGTLTATDSDASPTTLQNWTIVDGNTNNVFQLDANTGELTLVNPSGLDGNTVPSYALQVTVSDGVNISAIETVTVNVTPTLAPVAGNDNYTVVEGGTLTENIRADWHDANWHHRQELTFDNSASSSDLTDTTVLVKLHTSASDAISIDYARTQDQGQDLRFFDSDGTLLSHEVQSWDESGYSYVWVRVPTIDAGSVSDSIWMYYDNPSATAMGTPGDAWASEHVAVLHLDDDFQDSTTLQNNGTGTALSSPAGQVGGAASYNGNNSTVSLGKDPSLNNLFDGGGSISVWINAEDWGGNNFGRIVDKASSVFGGGSSSGRGWALEVGNLGTTDGFLLFNQGFTGGEAEWRTEVGSIQLDTWHHVALVFDSSSTSNDPQIYIDGVLQTLTEVRSPSGNARSDASNDMTIGNYSQNTSRAFDGLIDELRISDSARTADELNAERLQGLGSFVTAGPVETGPGGVLQNDHDPEGQTLQVSLHGGPTHAASFSLAADGSFTYVHNGNEATSDTFTYTVTDLSGVSSVATVTIAITPVNDAPTANAGGPYTMVETGSLALDGSLSSDVDNAIVSYEWDLNGDGIYGDVTGEQQTLDWPALQAHGIANNGVYTLGLRVTDAEGLSSTSQTTLIVTNADPTAGNDTGVAFTTNEDTALITGNVLANDSDSNVLDAIAVASFDTAGLRGSLIHRGDGTFAYDPNGQFESLALGEQAVETFTYTISDGDGGFSTATVTITVHGRNDAPTVQINPTPLGYTENQGPTTLLDGITLSDVDGTLLQSARIWFDSGYAANQDQLDFSNTPSIQGHWNEATSTLTLTGSDTRANYQAAIQSIRYRNLSEAPSVTPRVLAVEIDDGQSKSQIVSRNILVTPVNDKPVANSDMFEGVGGETLTGSGLLQNDIDVDGDSLTANLVTGPSNGTLTLLPDGSFIYQPDLEFAGTDRFTYIAFDGVEASEPREVVINIAAVNLASGTGSITDNGSSSSDNSNSNNTDANTLTDTKISIVESAIAAGSSAANSPADVAPRRVEVAAIEILEDLTEIDEDDTAMLGVVLGDDDQFTWTPQAQRQAITLQRDVEKSVASDPQAVRNDDSHFHSQYEFIAHPGTAWQEMDAFRSQIDGQLFGNAITVTTVGITSSSFALGYITWVMRSGFILTGLLANMPVWRSFDPLVVISGMSHEGNAETIQQIISREKQNLDESALG</sequence>
<dbReference type="InterPro" id="IPR015919">
    <property type="entry name" value="Cadherin-like_sf"/>
</dbReference>
<evidence type="ECO:0000256" key="6">
    <source>
        <dbReference type="ARBA" id="ARBA00023136"/>
    </source>
</evidence>
<dbReference type="NCBIfam" id="NF041518">
    <property type="entry name" value="choice_anch_Q"/>
    <property type="match status" value="1"/>
</dbReference>
<dbReference type="GO" id="GO:0007156">
    <property type="term" value="P:homophilic cell adhesion via plasma membrane adhesion molecules"/>
    <property type="evidence" value="ECO:0007669"/>
    <property type="project" value="InterPro"/>
</dbReference>
<dbReference type="Pfam" id="PF00028">
    <property type="entry name" value="Cadherin"/>
    <property type="match status" value="3"/>
</dbReference>
<dbReference type="SMART" id="SM00112">
    <property type="entry name" value="CA"/>
    <property type="match status" value="5"/>
</dbReference>
<dbReference type="InterPro" id="IPR011050">
    <property type="entry name" value="Pectin_lyase_fold/virulence"/>
</dbReference>
<keyword evidence="5" id="KW-1133">Transmembrane helix</keyword>
<dbReference type="Pfam" id="PF17963">
    <property type="entry name" value="Big_9"/>
    <property type="match status" value="2"/>
</dbReference>
<dbReference type="InterPro" id="IPR006626">
    <property type="entry name" value="PbH1"/>
</dbReference>
<dbReference type="NCBIfam" id="TIGR01965">
    <property type="entry name" value="VCBS_repeat"/>
    <property type="match status" value="1"/>
</dbReference>
<dbReference type="InterPro" id="IPR020894">
    <property type="entry name" value="Cadherin_CS"/>
</dbReference>
<accession>A0A518JUC9</accession>
<gene>
    <name evidence="9" type="ORF">Poly24_28730</name>
</gene>
<dbReference type="InterPro" id="IPR035986">
    <property type="entry name" value="PKD_dom_sf"/>
</dbReference>
<protein>
    <submittedName>
        <fullName evidence="9">Cadherin domain protein</fullName>
    </submittedName>
</protein>
<organism evidence="9 10">
    <name type="scientific">Rosistilla carotiformis</name>
    <dbReference type="NCBI Taxonomy" id="2528017"/>
    <lineage>
        <taxon>Bacteria</taxon>
        <taxon>Pseudomonadati</taxon>
        <taxon>Planctomycetota</taxon>
        <taxon>Planctomycetia</taxon>
        <taxon>Pirellulales</taxon>
        <taxon>Pirellulaceae</taxon>
        <taxon>Rosistilla</taxon>
    </lineage>
</organism>
<dbReference type="InterPro" id="IPR000601">
    <property type="entry name" value="PKD_dom"/>
</dbReference>
<dbReference type="SMART" id="SM00710">
    <property type="entry name" value="PbH1"/>
    <property type="match status" value="6"/>
</dbReference>
<dbReference type="Pfam" id="PF14252">
    <property type="entry name" value="DUF4347"/>
    <property type="match status" value="1"/>
</dbReference>
<evidence type="ECO:0000256" key="3">
    <source>
        <dbReference type="ARBA" id="ARBA00022737"/>
    </source>
</evidence>
<evidence type="ECO:0000259" key="8">
    <source>
        <dbReference type="PROSITE" id="PS50268"/>
    </source>
</evidence>
<dbReference type="PANTHER" id="PTHR24026">
    <property type="entry name" value="FAT ATYPICAL CADHERIN-RELATED"/>
    <property type="match status" value="1"/>
</dbReference>
<dbReference type="InterPro" id="IPR010221">
    <property type="entry name" value="VCBS_dom"/>
</dbReference>
<evidence type="ECO:0000256" key="4">
    <source>
        <dbReference type="ARBA" id="ARBA00022837"/>
    </source>
</evidence>
<dbReference type="Pfam" id="PF10102">
    <property type="entry name" value="DUF2341"/>
    <property type="match status" value="1"/>
</dbReference>
<evidence type="ECO:0000256" key="5">
    <source>
        <dbReference type="ARBA" id="ARBA00022989"/>
    </source>
</evidence>
<dbReference type="GO" id="GO:0005509">
    <property type="term" value="F:calcium ion binding"/>
    <property type="evidence" value="ECO:0007669"/>
    <property type="project" value="InterPro"/>
</dbReference>
<feature type="domain" description="Cadherin" evidence="8">
    <location>
        <begin position="1290"/>
        <end position="1393"/>
    </location>
</feature>
<dbReference type="InterPro" id="IPR040853">
    <property type="entry name" value="RapA2_cadherin-like"/>
</dbReference>
<evidence type="ECO:0000256" key="2">
    <source>
        <dbReference type="ARBA" id="ARBA00022692"/>
    </source>
</evidence>
<evidence type="ECO:0000256" key="7">
    <source>
        <dbReference type="SAM" id="MobiDB-lite"/>
    </source>
</evidence>
<comment type="subcellular location">
    <subcellularLocation>
        <location evidence="1">Membrane</location>
    </subcellularLocation>
</comment>
<feature type="domain" description="Cadherin" evidence="8">
    <location>
        <begin position="1086"/>
        <end position="1187"/>
    </location>
</feature>
<feature type="domain" description="Cadherin" evidence="8">
    <location>
        <begin position="1393"/>
        <end position="1495"/>
    </location>
</feature>
<dbReference type="PRINTS" id="PR00205">
    <property type="entry name" value="CADHERIN"/>
</dbReference>
<keyword evidence="2" id="KW-0812">Transmembrane</keyword>
<evidence type="ECO:0000256" key="1">
    <source>
        <dbReference type="ARBA" id="ARBA00004370"/>
    </source>
</evidence>
<dbReference type="InterPro" id="IPR025592">
    <property type="entry name" value="DUF4347"/>
</dbReference>
<dbReference type="NCBIfam" id="NF012211">
    <property type="entry name" value="tand_rpt_95"/>
    <property type="match status" value="3"/>
</dbReference>
<dbReference type="InterPro" id="IPR013783">
    <property type="entry name" value="Ig-like_fold"/>
</dbReference>
<feature type="region of interest" description="Disordered" evidence="7">
    <location>
        <begin position="2378"/>
        <end position="2398"/>
    </location>
</feature>
<dbReference type="RefSeq" id="WP_145096164.1">
    <property type="nucleotide sequence ID" value="NZ_CP036348.1"/>
</dbReference>
<dbReference type="Proteomes" id="UP000315082">
    <property type="component" value="Chromosome"/>
</dbReference>
<dbReference type="PROSITE" id="PS50268">
    <property type="entry name" value="CADHERIN_2"/>
    <property type="match status" value="4"/>
</dbReference>